<dbReference type="AlphaFoldDB" id="A0A9D3X8N0"/>
<organism evidence="2 3">
    <name type="scientific">Mauremys mutica</name>
    <name type="common">yellowpond turtle</name>
    <dbReference type="NCBI Taxonomy" id="74926"/>
    <lineage>
        <taxon>Eukaryota</taxon>
        <taxon>Metazoa</taxon>
        <taxon>Chordata</taxon>
        <taxon>Craniata</taxon>
        <taxon>Vertebrata</taxon>
        <taxon>Euteleostomi</taxon>
        <taxon>Archelosauria</taxon>
        <taxon>Testudinata</taxon>
        <taxon>Testudines</taxon>
        <taxon>Cryptodira</taxon>
        <taxon>Durocryptodira</taxon>
        <taxon>Testudinoidea</taxon>
        <taxon>Geoemydidae</taxon>
        <taxon>Geoemydinae</taxon>
        <taxon>Mauremys</taxon>
    </lineage>
</organism>
<comment type="caution">
    <text evidence="2">The sequence shown here is derived from an EMBL/GenBank/DDBJ whole genome shotgun (WGS) entry which is preliminary data.</text>
</comment>
<gene>
    <name evidence="2" type="ORF">KIL84_008506</name>
</gene>
<evidence type="ECO:0000313" key="3">
    <source>
        <dbReference type="Proteomes" id="UP000827986"/>
    </source>
</evidence>
<feature type="region of interest" description="Disordered" evidence="1">
    <location>
        <begin position="34"/>
        <end position="102"/>
    </location>
</feature>
<reference evidence="2" key="1">
    <citation type="submission" date="2021-09" db="EMBL/GenBank/DDBJ databases">
        <title>The genome of Mauremys mutica provides insights into the evolution of semi-aquatic lifestyle.</title>
        <authorList>
            <person name="Gong S."/>
            <person name="Gao Y."/>
        </authorList>
    </citation>
    <scope>NUCLEOTIDE SEQUENCE</scope>
    <source>
        <strain evidence="2">MM-2020</strain>
        <tissue evidence="2">Muscle</tissue>
    </source>
</reference>
<protein>
    <submittedName>
        <fullName evidence="2">Uncharacterized protein</fullName>
    </submittedName>
</protein>
<evidence type="ECO:0000256" key="1">
    <source>
        <dbReference type="SAM" id="MobiDB-lite"/>
    </source>
</evidence>
<feature type="compositionally biased region" description="Polar residues" evidence="1">
    <location>
        <begin position="55"/>
        <end position="93"/>
    </location>
</feature>
<dbReference type="EMBL" id="JAHDVG010000479">
    <property type="protein sequence ID" value="KAH1174515.1"/>
    <property type="molecule type" value="Genomic_DNA"/>
</dbReference>
<proteinExistence type="predicted"/>
<name>A0A9D3X8N0_9SAUR</name>
<accession>A0A9D3X8N0</accession>
<evidence type="ECO:0000313" key="2">
    <source>
        <dbReference type="EMBL" id="KAH1174515.1"/>
    </source>
</evidence>
<dbReference type="Proteomes" id="UP000827986">
    <property type="component" value="Unassembled WGS sequence"/>
</dbReference>
<keyword evidence="3" id="KW-1185">Reference proteome</keyword>
<sequence>MTRQSARLSTALLGIQVDQNIFISLKMRKSRLSRRLENRGEQGSCSAELMDGLNTPYNETSVSLGNPSCHNNSVPANPDRSQSTSRTHRTNGGQILPWDTYK</sequence>